<accession>A0ABR4WR08</accession>
<feature type="compositionally biased region" description="Polar residues" evidence="1">
    <location>
        <begin position="8"/>
        <end position="20"/>
    </location>
</feature>
<dbReference type="EMBL" id="JOKD01000068">
    <property type="protein sequence ID" value="KGE76820.1"/>
    <property type="molecule type" value="Genomic_DNA"/>
</dbReference>
<comment type="caution">
    <text evidence="2">The sequence shown here is derived from an EMBL/GenBank/DDBJ whole genome shotgun (WGS) entry which is preliminary data.</text>
</comment>
<dbReference type="InterPro" id="IPR035924">
    <property type="entry name" value="FlaG-like_sf"/>
</dbReference>
<name>A0ABR4WR08_9GAMM</name>
<dbReference type="Gene3D" id="3.30.160.170">
    <property type="entry name" value="FlaG-like"/>
    <property type="match status" value="1"/>
</dbReference>
<evidence type="ECO:0000313" key="2">
    <source>
        <dbReference type="EMBL" id="KGE76820.1"/>
    </source>
</evidence>
<proteinExistence type="predicted"/>
<keyword evidence="3" id="KW-1185">Reference proteome</keyword>
<evidence type="ECO:0000313" key="3">
    <source>
        <dbReference type="Proteomes" id="UP000029721"/>
    </source>
</evidence>
<dbReference type="Proteomes" id="UP000029721">
    <property type="component" value="Unassembled WGS sequence"/>
</dbReference>
<dbReference type="PANTHER" id="PTHR37166">
    <property type="entry name" value="PROTEIN FLAG"/>
    <property type="match status" value="1"/>
</dbReference>
<dbReference type="SUPFAM" id="SSF160214">
    <property type="entry name" value="FlaG-like"/>
    <property type="match status" value="1"/>
</dbReference>
<reference evidence="2 3" key="1">
    <citation type="submission" date="2014-06" db="EMBL/GenBank/DDBJ databases">
        <title>Draft genome sequence of an extremely salt tolerant bacteria Halomonas salina/CIFRI 1.</title>
        <authorList>
            <person name="Behera B.D."/>
            <person name="Meena D.K."/>
            <person name="Das P."/>
            <person name="Maharana J."/>
            <person name="Paria P."/>
            <person name="Sharma A.P."/>
            <person name="Shamsudheen K.V."/>
            <person name="Rijit J."/>
            <person name="Dixit V."/>
            <person name="Verma A."/>
            <person name="Scaria V."/>
            <person name="Sivasubbu S."/>
        </authorList>
    </citation>
    <scope>NUCLEOTIDE SEQUENCE [LARGE SCALE GENOMIC DNA]</scope>
    <source>
        <strain evidence="2 3">CIFRI 1</strain>
    </source>
</reference>
<protein>
    <recommendedName>
        <fullName evidence="4">Flagellar protein FlaG</fullName>
    </recommendedName>
</protein>
<evidence type="ECO:0000256" key="1">
    <source>
        <dbReference type="SAM" id="MobiDB-lite"/>
    </source>
</evidence>
<gene>
    <name evidence="2" type="ORF">FP66_14300</name>
</gene>
<evidence type="ECO:0008006" key="4">
    <source>
        <dbReference type="Google" id="ProtNLM"/>
    </source>
</evidence>
<organism evidence="2 3">
    <name type="scientific">Halomonas salina</name>
    <dbReference type="NCBI Taxonomy" id="42565"/>
    <lineage>
        <taxon>Bacteria</taxon>
        <taxon>Pseudomonadati</taxon>
        <taxon>Pseudomonadota</taxon>
        <taxon>Gammaproteobacteria</taxon>
        <taxon>Oceanospirillales</taxon>
        <taxon>Halomonadaceae</taxon>
        <taxon>Halomonas</taxon>
    </lineage>
</organism>
<sequence length="117" mass="13073">MSDAVNEISASRTTQTTDGSTPRRRVEQVLAGWLPPEETAATGSANQGELVAPVQRINEVMRPYGVEFELSETTSRVVTRLVDRDTRELIRQIPAEEVMRVAEHLEELQGRLIDLEA</sequence>
<dbReference type="Pfam" id="PF03646">
    <property type="entry name" value="FlaG"/>
    <property type="match status" value="1"/>
</dbReference>
<feature type="region of interest" description="Disordered" evidence="1">
    <location>
        <begin position="1"/>
        <end position="24"/>
    </location>
</feature>
<dbReference type="RefSeq" id="WP_035599640.1">
    <property type="nucleotide sequence ID" value="NZ_JOKD01000068.1"/>
</dbReference>
<dbReference type="PANTHER" id="PTHR37166:SF1">
    <property type="entry name" value="PROTEIN FLAG"/>
    <property type="match status" value="1"/>
</dbReference>
<dbReference type="InterPro" id="IPR005186">
    <property type="entry name" value="FlaG"/>
</dbReference>